<reference evidence="2" key="2">
    <citation type="submission" date="2020-07" db="EMBL/GenBank/DDBJ databases">
        <authorList>
            <person name="Vera ALvarez R."/>
            <person name="Arias-Moreno D.M."/>
            <person name="Jimenez-Jacinto V."/>
            <person name="Jimenez-Bremont J.F."/>
            <person name="Swaminathan K."/>
            <person name="Moose S.P."/>
            <person name="Guerrero-Gonzalez M.L."/>
            <person name="Marino-Ramirez L."/>
            <person name="Landsman D."/>
            <person name="Rodriguez-Kessler M."/>
            <person name="Delgado-Sanchez P."/>
        </authorList>
    </citation>
    <scope>NUCLEOTIDE SEQUENCE</scope>
    <source>
        <tissue evidence="2">Cladode</tissue>
    </source>
</reference>
<keyword evidence="1" id="KW-0472">Membrane</keyword>
<organism evidence="2">
    <name type="scientific">Opuntia streptacantha</name>
    <name type="common">Prickly pear cactus</name>
    <name type="synonym">Opuntia cardona</name>
    <dbReference type="NCBI Taxonomy" id="393608"/>
    <lineage>
        <taxon>Eukaryota</taxon>
        <taxon>Viridiplantae</taxon>
        <taxon>Streptophyta</taxon>
        <taxon>Embryophyta</taxon>
        <taxon>Tracheophyta</taxon>
        <taxon>Spermatophyta</taxon>
        <taxon>Magnoliopsida</taxon>
        <taxon>eudicotyledons</taxon>
        <taxon>Gunneridae</taxon>
        <taxon>Pentapetalae</taxon>
        <taxon>Caryophyllales</taxon>
        <taxon>Cactineae</taxon>
        <taxon>Cactaceae</taxon>
        <taxon>Opuntioideae</taxon>
        <taxon>Opuntia</taxon>
    </lineage>
</organism>
<keyword evidence="1" id="KW-0812">Transmembrane</keyword>
<reference evidence="2" key="1">
    <citation type="journal article" date="2013" name="J. Plant Res.">
        <title>Effect of fungi and light on seed germination of three Opuntia species from semiarid lands of central Mexico.</title>
        <authorList>
            <person name="Delgado-Sanchez P."/>
            <person name="Jimenez-Bremont J.F."/>
            <person name="Guerrero-Gonzalez Mde L."/>
            <person name="Flores J."/>
        </authorList>
    </citation>
    <scope>NUCLEOTIDE SEQUENCE</scope>
    <source>
        <tissue evidence="2">Cladode</tissue>
    </source>
</reference>
<proteinExistence type="predicted"/>
<dbReference type="AlphaFoldDB" id="A0A7C8ZXH6"/>
<evidence type="ECO:0000313" key="2">
    <source>
        <dbReference type="EMBL" id="MBA4654099.1"/>
    </source>
</evidence>
<feature type="transmembrane region" description="Helical" evidence="1">
    <location>
        <begin position="48"/>
        <end position="67"/>
    </location>
</feature>
<keyword evidence="1" id="KW-1133">Transmembrane helix</keyword>
<dbReference type="EMBL" id="GISG01182063">
    <property type="protein sequence ID" value="MBA4654099.1"/>
    <property type="molecule type" value="Transcribed_RNA"/>
</dbReference>
<protein>
    <submittedName>
        <fullName evidence="2">Uncharacterized protein</fullName>
    </submittedName>
</protein>
<feature type="transmembrane region" description="Helical" evidence="1">
    <location>
        <begin position="73"/>
        <end position="96"/>
    </location>
</feature>
<evidence type="ECO:0000256" key="1">
    <source>
        <dbReference type="SAM" id="Phobius"/>
    </source>
</evidence>
<sequence>MVVYAYLTCAAKMCSWSSNWALMLFHHYVSNKVPALILPRHKDFYMKMVILSAIILEIFTHCAAHHLPPSHHVMLLVLPLYLFLLGTVFWVIQALLGMKI</sequence>
<accession>A0A7C8ZXH6</accession>
<name>A0A7C8ZXH6_OPUST</name>